<dbReference type="InterPro" id="IPR009316">
    <property type="entry name" value="COG2"/>
</dbReference>
<feature type="domain" description="COG complex component COG2 C-terminal" evidence="11">
    <location>
        <begin position="393"/>
        <end position="714"/>
    </location>
</feature>
<keyword evidence="13" id="KW-1185">Reference proteome</keyword>
<keyword evidence="7" id="KW-0472">Membrane</keyword>
<dbReference type="Proteomes" id="UP001234581">
    <property type="component" value="Unassembled WGS sequence"/>
</dbReference>
<evidence type="ECO:0000313" key="12">
    <source>
        <dbReference type="EMBL" id="KAJ8653518.1"/>
    </source>
</evidence>
<evidence type="ECO:0000256" key="1">
    <source>
        <dbReference type="ARBA" id="ARBA00004395"/>
    </source>
</evidence>
<dbReference type="GeneID" id="83218248"/>
<dbReference type="Pfam" id="PF06148">
    <property type="entry name" value="COG2_N"/>
    <property type="match status" value="1"/>
</dbReference>
<dbReference type="InterPro" id="IPR024602">
    <property type="entry name" value="COG_su2_N"/>
</dbReference>
<dbReference type="GO" id="GO:0007030">
    <property type="term" value="P:Golgi organization"/>
    <property type="evidence" value="ECO:0007669"/>
    <property type="project" value="InterPro"/>
</dbReference>
<dbReference type="GO" id="GO:0006891">
    <property type="term" value="P:intra-Golgi vesicle-mediated transport"/>
    <property type="evidence" value="ECO:0007669"/>
    <property type="project" value="TreeGrafter"/>
</dbReference>
<accession>A0AAD7UUS1</accession>
<dbReference type="GO" id="GO:0015031">
    <property type="term" value="P:protein transport"/>
    <property type="evidence" value="ECO:0007669"/>
    <property type="project" value="UniProtKB-KW"/>
</dbReference>
<evidence type="ECO:0000256" key="9">
    <source>
        <dbReference type="SAM" id="MobiDB-lite"/>
    </source>
</evidence>
<dbReference type="GO" id="GO:0017119">
    <property type="term" value="C:Golgi transport complex"/>
    <property type="evidence" value="ECO:0007669"/>
    <property type="project" value="TreeGrafter"/>
</dbReference>
<dbReference type="PANTHER" id="PTHR12961:SF0">
    <property type="entry name" value="CONSERVED OLIGOMERIC GOLGI COMPLEX SUBUNIT 2"/>
    <property type="match status" value="1"/>
</dbReference>
<evidence type="ECO:0000313" key="13">
    <source>
        <dbReference type="Proteomes" id="UP001234581"/>
    </source>
</evidence>
<comment type="caution">
    <text evidence="12">The sequence shown here is derived from an EMBL/GenBank/DDBJ whole genome shotgun (WGS) entry which is preliminary data.</text>
</comment>
<dbReference type="GO" id="GO:0000139">
    <property type="term" value="C:Golgi membrane"/>
    <property type="evidence" value="ECO:0007669"/>
    <property type="project" value="UniProtKB-SubCell"/>
</dbReference>
<comment type="similarity">
    <text evidence="2">Belongs to the COG2 family.</text>
</comment>
<keyword evidence="6" id="KW-0333">Golgi apparatus</keyword>
<protein>
    <recommendedName>
        <fullName evidence="3">Conserved oligomeric Golgi complex subunit 2</fullName>
    </recommendedName>
    <alternativeName>
        <fullName evidence="8">Component of oligomeric Golgi complex 2</fullName>
    </alternativeName>
</protein>
<dbReference type="RefSeq" id="XP_058338432.1">
    <property type="nucleotide sequence ID" value="XM_058490820.1"/>
</dbReference>
<comment type="subcellular location">
    <subcellularLocation>
        <location evidence="1">Golgi apparatus membrane</location>
        <topology evidence="1">Peripheral membrane protein</topology>
    </subcellularLocation>
</comment>
<evidence type="ECO:0000256" key="4">
    <source>
        <dbReference type="ARBA" id="ARBA00022448"/>
    </source>
</evidence>
<keyword evidence="5" id="KW-0653">Protein transport</keyword>
<evidence type="ECO:0000256" key="3">
    <source>
        <dbReference type="ARBA" id="ARBA00020977"/>
    </source>
</evidence>
<feature type="domain" description="Conserved oligomeric Golgi complex subunit 2 N-terminal" evidence="10">
    <location>
        <begin position="38"/>
        <end position="108"/>
    </location>
</feature>
<evidence type="ECO:0000256" key="7">
    <source>
        <dbReference type="ARBA" id="ARBA00023136"/>
    </source>
</evidence>
<evidence type="ECO:0000256" key="2">
    <source>
        <dbReference type="ARBA" id="ARBA00007603"/>
    </source>
</evidence>
<dbReference type="AlphaFoldDB" id="A0AAD7UUS1"/>
<evidence type="ECO:0000256" key="5">
    <source>
        <dbReference type="ARBA" id="ARBA00022927"/>
    </source>
</evidence>
<dbReference type="InterPro" id="IPR024603">
    <property type="entry name" value="COG_complex_COG2_C"/>
</dbReference>
<evidence type="ECO:0000259" key="11">
    <source>
        <dbReference type="Pfam" id="PF12022"/>
    </source>
</evidence>
<sequence length="755" mass="86409">MTNILKPHDRKRPVFNFQDEDDEDGNFTFEPLTKDAVDRAAFIAPNFDTDRFLASRRHLGLERLKVEFNNHLKFLKTELIELINRDYQDFIDLSTNLKGVDKAISNIRGPLKRMEHEALDIRINCQSSIDQLESQLQHRAELREKKTCLKLMLNIHESVTKVEDLLEINTDTPAISVTSDESLGKQIERVAIEYNQMQHLVKRGKHLPFMAENEWRITRIKDTLQSKLSRTLESALRQLQEGQPNDSTKQSLIQCLRTYALIDQTQVAEWLIREQFVRPFVEKTITHDALADLTTMYSKLLSFASGDLQPILDITQKNLKGTTYEILVNSFWVEVIDRLNRHGSSIYAPGQTDSFHKSYTASISFVSSIENICTSRKSLICLRSHPRYSEFMKRWQLPVYFQLRFREIVKNVEDLLNNPTGSTVIQQPPSSSSGGGGDSGESYHLAFAATRAISQAIEKCWSDHIFLYSLSHRFWKLTLQLTKRYSIWATGILQHILGADKTNQGKATNPSKPSNNDESISTSQLVILSHDVDAFIQEVKSRITKTIAPKLPDVDLSMLRESMDTILDELAMATVAEIQFRVVRIVSRRCSEALNHVPDISGQYRYTNKPPPTEPSPFISKIFQPYSEFTEQNTTWIDSDKQELWGRLIAENVVNRYMTSISDLLTSLRKMENSLKKIKKSKKSAQSSSSLLNQQPGRTMSDEDKIRLQILLDVRQLGEELSSLSIDKHAFKLYGKLYEIVKPFESLEAGPPDSS</sequence>
<organism evidence="12 13">
    <name type="scientific">Lichtheimia ornata</name>
    <dbReference type="NCBI Taxonomy" id="688661"/>
    <lineage>
        <taxon>Eukaryota</taxon>
        <taxon>Fungi</taxon>
        <taxon>Fungi incertae sedis</taxon>
        <taxon>Mucoromycota</taxon>
        <taxon>Mucoromycotina</taxon>
        <taxon>Mucoromycetes</taxon>
        <taxon>Mucorales</taxon>
        <taxon>Lichtheimiaceae</taxon>
        <taxon>Lichtheimia</taxon>
    </lineage>
</organism>
<proteinExistence type="inferred from homology"/>
<keyword evidence="4" id="KW-0813">Transport</keyword>
<dbReference type="EMBL" id="JARTCD010000077">
    <property type="protein sequence ID" value="KAJ8653518.1"/>
    <property type="molecule type" value="Genomic_DNA"/>
</dbReference>
<evidence type="ECO:0000259" key="10">
    <source>
        <dbReference type="Pfam" id="PF06148"/>
    </source>
</evidence>
<evidence type="ECO:0000256" key="8">
    <source>
        <dbReference type="ARBA" id="ARBA00031344"/>
    </source>
</evidence>
<gene>
    <name evidence="12" type="ORF">O0I10_010846</name>
</gene>
<name>A0AAD7UUS1_9FUNG</name>
<dbReference type="PANTHER" id="PTHR12961">
    <property type="entry name" value="CONSERVED OLIGOMERIC GOLGI COMPLEX COMPONENT 2"/>
    <property type="match status" value="1"/>
</dbReference>
<dbReference type="Pfam" id="PF12022">
    <property type="entry name" value="COG2_C"/>
    <property type="match status" value="1"/>
</dbReference>
<reference evidence="12 13" key="1">
    <citation type="submission" date="2023-03" db="EMBL/GenBank/DDBJ databases">
        <title>Genome sequence of Lichtheimia ornata CBS 291.66.</title>
        <authorList>
            <person name="Mohabir J.T."/>
            <person name="Shea T.P."/>
            <person name="Kurbessoian T."/>
            <person name="Berby B."/>
            <person name="Fontaine J."/>
            <person name="Livny J."/>
            <person name="Gnirke A."/>
            <person name="Stajich J.E."/>
            <person name="Cuomo C.A."/>
        </authorList>
    </citation>
    <scope>NUCLEOTIDE SEQUENCE [LARGE SCALE GENOMIC DNA]</scope>
    <source>
        <strain evidence="12">CBS 291.66</strain>
    </source>
</reference>
<feature type="region of interest" description="Disordered" evidence="9">
    <location>
        <begin position="676"/>
        <end position="700"/>
    </location>
</feature>
<evidence type="ECO:0000256" key="6">
    <source>
        <dbReference type="ARBA" id="ARBA00023034"/>
    </source>
</evidence>